<keyword evidence="5" id="KW-1185">Reference proteome</keyword>
<comment type="similarity">
    <text evidence="1">Belongs to the bacterial sugar transferase family.</text>
</comment>
<dbReference type="EMBL" id="BAABBI010000003">
    <property type="protein sequence ID" value="GAA3788302.1"/>
    <property type="molecule type" value="Genomic_DNA"/>
</dbReference>
<keyword evidence="2" id="KW-1133">Transmembrane helix</keyword>
<evidence type="ECO:0000256" key="1">
    <source>
        <dbReference type="ARBA" id="ARBA00006464"/>
    </source>
</evidence>
<feature type="domain" description="Bacterial sugar transferase" evidence="3">
    <location>
        <begin position="3"/>
        <end position="195"/>
    </location>
</feature>
<dbReference type="GO" id="GO:0016740">
    <property type="term" value="F:transferase activity"/>
    <property type="evidence" value="ECO:0007669"/>
    <property type="project" value="UniProtKB-KW"/>
</dbReference>
<keyword evidence="4" id="KW-0808">Transferase</keyword>
<keyword evidence="2" id="KW-0812">Transmembrane</keyword>
<comment type="caution">
    <text evidence="4">The sequence shown here is derived from an EMBL/GenBank/DDBJ whole genome shotgun (WGS) entry which is preliminary data.</text>
</comment>
<proteinExistence type="inferred from homology"/>
<keyword evidence="2" id="KW-0472">Membrane</keyword>
<name>A0ABP7H8I3_9FLAO</name>
<dbReference type="PANTHER" id="PTHR30576:SF20">
    <property type="entry name" value="QUINOVOSAMINEPHOSPHOTRANSFERAE-RELATED"/>
    <property type="match status" value="1"/>
</dbReference>
<dbReference type="Proteomes" id="UP001501456">
    <property type="component" value="Unassembled WGS sequence"/>
</dbReference>
<dbReference type="InterPro" id="IPR003362">
    <property type="entry name" value="Bact_transf"/>
</dbReference>
<reference evidence="5" key="1">
    <citation type="journal article" date="2019" name="Int. J. Syst. Evol. Microbiol.">
        <title>The Global Catalogue of Microorganisms (GCM) 10K type strain sequencing project: providing services to taxonomists for standard genome sequencing and annotation.</title>
        <authorList>
            <consortium name="The Broad Institute Genomics Platform"/>
            <consortium name="The Broad Institute Genome Sequencing Center for Infectious Disease"/>
            <person name="Wu L."/>
            <person name="Ma J."/>
        </authorList>
    </citation>
    <scope>NUCLEOTIDE SEQUENCE [LARGE SCALE GENOMIC DNA]</scope>
    <source>
        <strain evidence="5">JCM 17525</strain>
    </source>
</reference>
<accession>A0ABP7H8I3</accession>
<gene>
    <name evidence="4" type="ORF">GCM10022271_21100</name>
</gene>
<dbReference type="Pfam" id="PF02397">
    <property type="entry name" value="Bac_transf"/>
    <property type="match status" value="1"/>
</dbReference>
<evidence type="ECO:0000313" key="5">
    <source>
        <dbReference type="Proteomes" id="UP001501456"/>
    </source>
</evidence>
<dbReference type="PANTHER" id="PTHR30576">
    <property type="entry name" value="COLANIC BIOSYNTHESIS UDP-GLUCOSE LIPID CARRIER TRANSFERASE"/>
    <property type="match status" value="1"/>
</dbReference>
<evidence type="ECO:0000256" key="2">
    <source>
        <dbReference type="SAM" id="Phobius"/>
    </source>
</evidence>
<protein>
    <submittedName>
        <fullName evidence="4">Sugar transferase</fullName>
    </submittedName>
</protein>
<sequence length="196" mass="22671">MIKRLFDIIFSLIGLILFLPLLLIIALVLKIESKGPVFYLQSRVGKNNTDFKIFKFRTMYVGSDKKGLLTVGDKDPRVTNVGYFLRKYKLDELPQLINVFIGNMSFVGPRPEVRKYVDYYSNSDKEILSVKPGITDYASIEFRDEAELLKTTNNPEKLYLETIMPQKIILNKKYINDVSIFNDFKIIVKTIEAIVK</sequence>
<dbReference type="RefSeq" id="WP_344730369.1">
    <property type="nucleotide sequence ID" value="NZ_BAABBI010000003.1"/>
</dbReference>
<evidence type="ECO:0000313" key="4">
    <source>
        <dbReference type="EMBL" id="GAA3788302.1"/>
    </source>
</evidence>
<organism evidence="4 5">
    <name type="scientific">Corallibacter vietnamensis</name>
    <dbReference type="NCBI Taxonomy" id="904130"/>
    <lineage>
        <taxon>Bacteria</taxon>
        <taxon>Pseudomonadati</taxon>
        <taxon>Bacteroidota</taxon>
        <taxon>Flavobacteriia</taxon>
        <taxon>Flavobacteriales</taxon>
        <taxon>Flavobacteriaceae</taxon>
        <taxon>Corallibacter</taxon>
    </lineage>
</organism>
<feature type="transmembrane region" description="Helical" evidence="2">
    <location>
        <begin position="6"/>
        <end position="29"/>
    </location>
</feature>
<evidence type="ECO:0000259" key="3">
    <source>
        <dbReference type="Pfam" id="PF02397"/>
    </source>
</evidence>